<dbReference type="AlphaFoldDB" id="A0A6J4I1P7"/>
<dbReference type="InterPro" id="IPR008979">
    <property type="entry name" value="Galactose-bd-like_sf"/>
</dbReference>
<dbReference type="SUPFAM" id="SSF49303">
    <property type="entry name" value="beta-Galactosidase/glucuronidase domain"/>
    <property type="match status" value="1"/>
</dbReference>
<dbReference type="EC" id="3.2.1.23" evidence="5"/>
<evidence type="ECO:0000256" key="1">
    <source>
        <dbReference type="ARBA" id="ARBA00022801"/>
    </source>
</evidence>
<dbReference type="InterPro" id="IPR054593">
    <property type="entry name" value="Beta-mannosidase-like_N2"/>
</dbReference>
<dbReference type="Pfam" id="PF22666">
    <property type="entry name" value="Glyco_hydro_2_N2"/>
    <property type="match status" value="1"/>
</dbReference>
<proteinExistence type="predicted"/>
<dbReference type="InterPro" id="IPR036156">
    <property type="entry name" value="Beta-gal/glucu_dom_sf"/>
</dbReference>
<keyword evidence="1 5" id="KW-0378">Hydrolase</keyword>
<feature type="domain" description="Glycoside hydrolase family 2 catalytic" evidence="3">
    <location>
        <begin position="320"/>
        <end position="489"/>
    </location>
</feature>
<gene>
    <name evidence="5" type="ORF">AVDCRST_MAG54-1450</name>
</gene>
<dbReference type="Gene3D" id="2.60.120.260">
    <property type="entry name" value="Galactose-binding domain-like"/>
    <property type="match status" value="1"/>
</dbReference>
<dbReference type="PANTHER" id="PTHR42732">
    <property type="entry name" value="BETA-GALACTOSIDASE"/>
    <property type="match status" value="1"/>
</dbReference>
<accession>A0A6J4I1P7</accession>
<evidence type="ECO:0000259" key="4">
    <source>
        <dbReference type="Pfam" id="PF22666"/>
    </source>
</evidence>
<dbReference type="SUPFAM" id="SSF51445">
    <property type="entry name" value="(Trans)glycosidases"/>
    <property type="match status" value="1"/>
</dbReference>
<evidence type="ECO:0000256" key="2">
    <source>
        <dbReference type="SAM" id="MobiDB-lite"/>
    </source>
</evidence>
<dbReference type="GO" id="GO:0005975">
    <property type="term" value="P:carbohydrate metabolic process"/>
    <property type="evidence" value="ECO:0007669"/>
    <property type="project" value="InterPro"/>
</dbReference>
<organism evidence="5">
    <name type="scientific">uncultured Actinomycetospora sp</name>
    <dbReference type="NCBI Taxonomy" id="1135996"/>
    <lineage>
        <taxon>Bacteria</taxon>
        <taxon>Bacillati</taxon>
        <taxon>Actinomycetota</taxon>
        <taxon>Actinomycetes</taxon>
        <taxon>Pseudonocardiales</taxon>
        <taxon>Pseudonocardiaceae</taxon>
        <taxon>Actinomycetospora</taxon>
        <taxon>environmental samples</taxon>
    </lineage>
</organism>
<dbReference type="InterPro" id="IPR051913">
    <property type="entry name" value="GH2_Domain-Containing"/>
</dbReference>
<feature type="region of interest" description="Disordered" evidence="2">
    <location>
        <begin position="609"/>
        <end position="643"/>
    </location>
</feature>
<protein>
    <submittedName>
        <fullName evidence="5">GH2</fullName>
        <ecNumber evidence="5">3.2.1.23</ecNumber>
    </submittedName>
</protein>
<dbReference type="Gene3D" id="3.20.20.80">
    <property type="entry name" value="Glycosidases"/>
    <property type="match status" value="1"/>
</dbReference>
<evidence type="ECO:0000259" key="3">
    <source>
        <dbReference type="Pfam" id="PF02836"/>
    </source>
</evidence>
<dbReference type="InterPro" id="IPR017853">
    <property type="entry name" value="GH"/>
</dbReference>
<dbReference type="PANTHER" id="PTHR42732:SF4">
    <property type="entry name" value="BETA-MANNOSIDASE"/>
    <property type="match status" value="1"/>
</dbReference>
<name>A0A6J4I1P7_9PSEU</name>
<dbReference type="SUPFAM" id="SSF49785">
    <property type="entry name" value="Galactose-binding domain-like"/>
    <property type="match status" value="1"/>
</dbReference>
<keyword evidence="5" id="KW-0326">Glycosidase</keyword>
<evidence type="ECO:0000313" key="5">
    <source>
        <dbReference type="EMBL" id="CAA9240025.1"/>
    </source>
</evidence>
<reference evidence="5" key="1">
    <citation type="submission" date="2020-02" db="EMBL/GenBank/DDBJ databases">
        <authorList>
            <person name="Meier V. D."/>
        </authorList>
    </citation>
    <scope>NUCLEOTIDE SEQUENCE</scope>
    <source>
        <strain evidence="5">AVDCRST_MAG54</strain>
    </source>
</reference>
<dbReference type="Pfam" id="PF02836">
    <property type="entry name" value="Glyco_hydro_2_C"/>
    <property type="match status" value="1"/>
</dbReference>
<dbReference type="InterPro" id="IPR006103">
    <property type="entry name" value="Glyco_hydro_2_cat"/>
</dbReference>
<sequence length="643" mass="71724">MSIASLDVTATAAPALPHPALIADPAAHAYPRPQLERERWTSLNGPWQFALDRDGRWRRPESVVWDDTTIVVPFAPETPAGGVGETGFFQAAWYRRTFAAPALAPGERLLLHFGAVDYEATVWVNRSQLATHEGGYLPFTVDVTEALLGNGPDDGLLQELVVLATDDPHDVAKPRGKQDWQREPHSIWYPRTSGIWQTVWLEVVSSTYVGSLRWSASLERWEIGVDLTIAGERRAGLRARIKLSVGGTTIADDTYQVIAGEVHRRIALSDPGIDDYRNELLWSPGQPTLIDAEVELWAGRGERLDAVKSYTALRQVGTQGDRFMLNGRPYPLRMVLDQGYWEHTGLTAPSDDALRLDVELAKAMGFNGVRKHQKIEDPRYLYWADRLGLLVWGEMPSAYRFTPQSVQRLTRQWPAAVARDISHPCVVAWVPVNESWGVPDLPTMPEQQHYVRALYHLTRTLDPSRPVIGNDGWESVATDILAIHDYDYMPERITRRYHSEDELPRLLERERPGGRRLVVAGHTEHTDVPVMLTEFGGIAYHPDPGRTWCYSRTATPGELLARYQALLAAVHGVPLFAGFCYTQFTDTYQEANGLLTMARQPKVPLEAIHDATRGGPEPDPGAVPGVERRRPGSPLSGVLHGGA</sequence>
<feature type="domain" description="Beta-mannosidase-like galactose-binding" evidence="4">
    <location>
        <begin position="92"/>
        <end position="148"/>
    </location>
</feature>
<dbReference type="EMBL" id="CADCTH010000197">
    <property type="protein sequence ID" value="CAA9240025.1"/>
    <property type="molecule type" value="Genomic_DNA"/>
</dbReference>
<dbReference type="GO" id="GO:0004565">
    <property type="term" value="F:beta-galactosidase activity"/>
    <property type="evidence" value="ECO:0007669"/>
    <property type="project" value="UniProtKB-EC"/>
</dbReference>